<evidence type="ECO:0000256" key="1">
    <source>
        <dbReference type="SAM" id="Phobius"/>
    </source>
</evidence>
<organism evidence="2">
    <name type="scientific">Rhizophora mucronata</name>
    <name type="common">Asiatic mangrove</name>
    <dbReference type="NCBI Taxonomy" id="61149"/>
    <lineage>
        <taxon>Eukaryota</taxon>
        <taxon>Viridiplantae</taxon>
        <taxon>Streptophyta</taxon>
        <taxon>Embryophyta</taxon>
        <taxon>Tracheophyta</taxon>
        <taxon>Spermatophyta</taxon>
        <taxon>Magnoliopsida</taxon>
        <taxon>eudicotyledons</taxon>
        <taxon>Gunneridae</taxon>
        <taxon>Pentapetalae</taxon>
        <taxon>rosids</taxon>
        <taxon>fabids</taxon>
        <taxon>Malpighiales</taxon>
        <taxon>Rhizophoraceae</taxon>
        <taxon>Rhizophora</taxon>
    </lineage>
</organism>
<reference evidence="2" key="1">
    <citation type="submission" date="2018-02" db="EMBL/GenBank/DDBJ databases">
        <title>Rhizophora mucronata_Transcriptome.</title>
        <authorList>
            <person name="Meera S.P."/>
            <person name="Sreeshan A."/>
            <person name="Augustine A."/>
        </authorList>
    </citation>
    <scope>NUCLEOTIDE SEQUENCE</scope>
    <source>
        <tissue evidence="2">Leaf</tissue>
    </source>
</reference>
<keyword evidence="1" id="KW-1133">Transmembrane helix</keyword>
<keyword evidence="1" id="KW-0812">Transmembrane</keyword>
<proteinExistence type="predicted"/>
<sequence>MDIAFSSKNIMLIAYLFFDLPNGSGFLGRYNLNCKMKKPFFC</sequence>
<accession>A0A2P2QXZ6</accession>
<protein>
    <submittedName>
        <fullName evidence="2">Uncharacterized protein</fullName>
    </submittedName>
</protein>
<keyword evidence="1" id="KW-0472">Membrane</keyword>
<feature type="transmembrane region" description="Helical" evidence="1">
    <location>
        <begin position="12"/>
        <end position="32"/>
    </location>
</feature>
<dbReference type="AlphaFoldDB" id="A0A2P2QXZ6"/>
<dbReference type="EMBL" id="GGEC01091406">
    <property type="protein sequence ID" value="MBX71890.1"/>
    <property type="molecule type" value="Transcribed_RNA"/>
</dbReference>
<evidence type="ECO:0000313" key="2">
    <source>
        <dbReference type="EMBL" id="MBX71890.1"/>
    </source>
</evidence>
<name>A0A2P2QXZ6_RHIMU</name>